<organism evidence="1 2">
    <name type="scientific">Romanomermis culicivorax</name>
    <name type="common">Nematode worm</name>
    <dbReference type="NCBI Taxonomy" id="13658"/>
    <lineage>
        <taxon>Eukaryota</taxon>
        <taxon>Metazoa</taxon>
        <taxon>Ecdysozoa</taxon>
        <taxon>Nematoda</taxon>
        <taxon>Enoplea</taxon>
        <taxon>Dorylaimia</taxon>
        <taxon>Mermithida</taxon>
        <taxon>Mermithoidea</taxon>
        <taxon>Mermithidae</taxon>
        <taxon>Romanomermis</taxon>
    </lineage>
</organism>
<keyword evidence="1" id="KW-1185">Reference proteome</keyword>
<accession>A0A915JBW7</accession>
<reference evidence="2" key="1">
    <citation type="submission" date="2022-11" db="UniProtKB">
        <authorList>
            <consortium name="WormBaseParasite"/>
        </authorList>
    </citation>
    <scope>IDENTIFICATION</scope>
</reference>
<protein>
    <submittedName>
        <fullName evidence="2">Uncharacterized protein</fullName>
    </submittedName>
</protein>
<dbReference type="AlphaFoldDB" id="A0A915JBW7"/>
<evidence type="ECO:0000313" key="2">
    <source>
        <dbReference type="WBParaSite" id="nRc.2.0.1.t23652-RA"/>
    </source>
</evidence>
<sequence length="85" mass="9405">MADKEAEEAARCEYTHRQREIEAGLGNNPSLPTKQPESQLDKFLEMVTSQPSSEEFILGTELTSQNVYGLVTTTTGNETSGKNRL</sequence>
<evidence type="ECO:0000313" key="1">
    <source>
        <dbReference type="Proteomes" id="UP000887565"/>
    </source>
</evidence>
<proteinExistence type="predicted"/>
<dbReference type="Proteomes" id="UP000887565">
    <property type="component" value="Unplaced"/>
</dbReference>
<dbReference type="WBParaSite" id="nRc.2.0.1.t23652-RA">
    <property type="protein sequence ID" value="nRc.2.0.1.t23652-RA"/>
    <property type="gene ID" value="nRc.2.0.1.g23652"/>
</dbReference>
<name>A0A915JBW7_ROMCU</name>